<sequence>MTTLAICCTLFGMALGVRFRFFVLLPVLFLGTLLIVVLSVAEQLGFGQALSTIAVFAGCLQFGYLVSALIRHNAGSAVVIEKKEPLAVRSSVDRRR</sequence>
<gene>
    <name evidence="2" type="ORF">FNJ47_40100</name>
</gene>
<evidence type="ECO:0000313" key="3">
    <source>
        <dbReference type="Proteomes" id="UP000468531"/>
    </source>
</evidence>
<evidence type="ECO:0000256" key="1">
    <source>
        <dbReference type="SAM" id="Phobius"/>
    </source>
</evidence>
<name>A0A6P1BTQ8_9BRAD</name>
<dbReference type="AlphaFoldDB" id="A0A6P1BTQ8"/>
<dbReference type="Proteomes" id="UP000468531">
    <property type="component" value="Unassembled WGS sequence"/>
</dbReference>
<accession>A0A6P1BTQ8</accession>
<feature type="transmembrane region" description="Helical" evidence="1">
    <location>
        <begin position="46"/>
        <end position="66"/>
    </location>
</feature>
<keyword evidence="3" id="KW-1185">Reference proteome</keyword>
<protein>
    <submittedName>
        <fullName evidence="2">Uncharacterized protein</fullName>
    </submittedName>
</protein>
<evidence type="ECO:0000313" key="2">
    <source>
        <dbReference type="EMBL" id="NEV01806.1"/>
    </source>
</evidence>
<dbReference type="RefSeq" id="WP_163161423.1">
    <property type="nucleotide sequence ID" value="NZ_VKHP01000275.1"/>
</dbReference>
<comment type="caution">
    <text evidence="2">The sequence shown here is derived from an EMBL/GenBank/DDBJ whole genome shotgun (WGS) entry which is preliminary data.</text>
</comment>
<reference evidence="2 3" key="1">
    <citation type="journal article" date="2020" name="Arch. Microbiol.">
        <title>Bradyrhizobium uaiense sp. nov., a new highly efficient cowpea symbiont.</title>
        <authorList>
            <person name="Cabral Michel D."/>
            <person name="Azarias Guimaraes A."/>
            <person name="Martins da Costa E."/>
            <person name="Soares de Carvalho T."/>
            <person name="Balsanelli E."/>
            <person name="Willems A."/>
            <person name="Maltempi de Souza E."/>
            <person name="de Souza Moreira F.M."/>
        </authorList>
    </citation>
    <scope>NUCLEOTIDE SEQUENCE [LARGE SCALE GENOMIC DNA]</scope>
    <source>
        <strain evidence="2 3">UFLA 03-164</strain>
    </source>
</reference>
<keyword evidence="1" id="KW-1133">Transmembrane helix</keyword>
<keyword evidence="1" id="KW-0812">Transmembrane</keyword>
<dbReference type="EMBL" id="VKHP01000275">
    <property type="protein sequence ID" value="NEV01806.1"/>
    <property type="molecule type" value="Genomic_DNA"/>
</dbReference>
<organism evidence="2 3">
    <name type="scientific">Bradyrhizobium uaiense</name>
    <dbReference type="NCBI Taxonomy" id="2594946"/>
    <lineage>
        <taxon>Bacteria</taxon>
        <taxon>Pseudomonadati</taxon>
        <taxon>Pseudomonadota</taxon>
        <taxon>Alphaproteobacteria</taxon>
        <taxon>Hyphomicrobiales</taxon>
        <taxon>Nitrobacteraceae</taxon>
        <taxon>Bradyrhizobium</taxon>
    </lineage>
</organism>
<proteinExistence type="predicted"/>
<feature type="transmembrane region" description="Helical" evidence="1">
    <location>
        <begin position="21"/>
        <end position="40"/>
    </location>
</feature>
<keyword evidence="1" id="KW-0472">Membrane</keyword>